<dbReference type="Proteomes" id="UP000290407">
    <property type="component" value="Unassembled WGS sequence"/>
</dbReference>
<name>A0A4V1RWC9_9BACT</name>
<dbReference type="RefSeq" id="WP_077919750.1">
    <property type="nucleotide sequence ID" value="NZ_SBLB01000003.1"/>
</dbReference>
<dbReference type="EMBL" id="SBLB01000003">
    <property type="protein sequence ID" value="RYC69828.1"/>
    <property type="molecule type" value="Genomic_DNA"/>
</dbReference>
<organism evidence="1 2">
    <name type="scientific">Spirosoma sordidisoli</name>
    <dbReference type="NCBI Taxonomy" id="2502893"/>
    <lineage>
        <taxon>Bacteria</taxon>
        <taxon>Pseudomonadati</taxon>
        <taxon>Bacteroidota</taxon>
        <taxon>Cytophagia</taxon>
        <taxon>Cytophagales</taxon>
        <taxon>Cytophagaceae</taxon>
        <taxon>Spirosoma</taxon>
    </lineage>
</organism>
<gene>
    <name evidence="1" type="ORF">EQG79_14640</name>
</gene>
<keyword evidence="2" id="KW-1185">Reference proteome</keyword>
<evidence type="ECO:0000313" key="2">
    <source>
        <dbReference type="Proteomes" id="UP000290407"/>
    </source>
</evidence>
<reference evidence="1 2" key="1">
    <citation type="submission" date="2019-01" db="EMBL/GenBank/DDBJ databases">
        <title>Spirosoma flava sp. nov., a propanil-degrading bacterium isolated from herbicide-contaminated soil.</title>
        <authorList>
            <person name="Zhang L."/>
            <person name="Jiang J.-D."/>
        </authorList>
    </citation>
    <scope>NUCLEOTIDE SEQUENCE [LARGE SCALE GENOMIC DNA]</scope>
    <source>
        <strain evidence="1 2">TY50</strain>
    </source>
</reference>
<dbReference type="AlphaFoldDB" id="A0A4V1RWC9"/>
<evidence type="ECO:0000313" key="1">
    <source>
        <dbReference type="EMBL" id="RYC69828.1"/>
    </source>
</evidence>
<sequence>MSYDDLDINKRINLKGLVQAWQRITVDRFREDLNQKLYGRKRARWRRTLSRTYQLRNNWHMALIGAGDDVRGSQISFLQYGRFVDMGVGKGTDSALATYQRVRANGEKRTRIPVRWYSRRKGYETHRLRELLVQHHIDIPLETLESALSTRIELRL</sequence>
<accession>A0A4V1RWC9</accession>
<protein>
    <submittedName>
        <fullName evidence="1">Uncharacterized protein</fullName>
    </submittedName>
</protein>
<proteinExistence type="predicted"/>
<comment type="caution">
    <text evidence="1">The sequence shown here is derived from an EMBL/GenBank/DDBJ whole genome shotgun (WGS) entry which is preliminary data.</text>
</comment>